<keyword evidence="1" id="KW-0472">Membrane</keyword>
<keyword evidence="3" id="KW-1185">Reference proteome</keyword>
<accession>A0A8S4Q5N5</accession>
<keyword evidence="1" id="KW-0812">Transmembrane</keyword>
<dbReference type="AlphaFoldDB" id="A0A8S4Q5N5"/>
<reference evidence="2" key="1">
    <citation type="submission" date="2022-03" db="EMBL/GenBank/DDBJ databases">
        <authorList>
            <person name="Martin C."/>
        </authorList>
    </citation>
    <scope>NUCLEOTIDE SEQUENCE</scope>
</reference>
<feature type="transmembrane region" description="Helical" evidence="1">
    <location>
        <begin position="20"/>
        <end position="40"/>
    </location>
</feature>
<gene>
    <name evidence="2" type="ORF">OFUS_LOCUS25790</name>
</gene>
<dbReference type="EMBL" id="CAIIXF020000012">
    <property type="protein sequence ID" value="CAH1802072.1"/>
    <property type="molecule type" value="Genomic_DNA"/>
</dbReference>
<evidence type="ECO:0000313" key="2">
    <source>
        <dbReference type="EMBL" id="CAH1802072.1"/>
    </source>
</evidence>
<evidence type="ECO:0000313" key="3">
    <source>
        <dbReference type="Proteomes" id="UP000749559"/>
    </source>
</evidence>
<feature type="non-terminal residue" evidence="2">
    <location>
        <position position="1"/>
    </location>
</feature>
<name>A0A8S4Q5N5_OWEFU</name>
<protein>
    <submittedName>
        <fullName evidence="2">Uncharacterized protein</fullName>
    </submittedName>
</protein>
<dbReference type="Proteomes" id="UP000749559">
    <property type="component" value="Unassembled WGS sequence"/>
</dbReference>
<sequence>ARFTIIPFWIREEKEGKMRLPFFVTLLSIVVLLVSVQYVYEVHSQAAAILKGIFYGTQAVTLGLSVASWASGGCSYYPSICDLKDEIEVLTPQVENIATRLNGDAARLKEMDGVNTDFYNTLTTANGKNERIVGKLEMIRQYSADIVVLLDKVAGIEVTNIDPEQMETDVTAINNNIAGVKAQIKSLKESMQMHKYMQGAFLAIEILPKTLYFANNAYKHYKWRKSMKNIDTSNFQRSKIQKITGAQQATGAKMGRMQRYLNANPRIAKALKVAAYGVGFLLNGVVLYFDITTAKASRDSLRQVRDDLKSIIADTAETQKTIRDNIATEITAAAEMEVSYGQIKEGFVNSSDFMNQVREYSDDYYDQSIASIPVYTENNVDKNNLVSCQNQYIDWLISQEGNLQGFFNRMKAVESVVNMVKLPTPPMFAFQLLMMAKAHDPTIELDVLLDVIADTKQDLNSWPDMDMTTYQMLQHDLTQYRN</sequence>
<organism evidence="2 3">
    <name type="scientific">Owenia fusiformis</name>
    <name type="common">Polychaete worm</name>
    <dbReference type="NCBI Taxonomy" id="6347"/>
    <lineage>
        <taxon>Eukaryota</taxon>
        <taxon>Metazoa</taxon>
        <taxon>Spiralia</taxon>
        <taxon>Lophotrochozoa</taxon>
        <taxon>Annelida</taxon>
        <taxon>Polychaeta</taxon>
        <taxon>Sedentaria</taxon>
        <taxon>Canalipalpata</taxon>
        <taxon>Sabellida</taxon>
        <taxon>Oweniida</taxon>
        <taxon>Oweniidae</taxon>
        <taxon>Owenia</taxon>
    </lineage>
</organism>
<proteinExistence type="predicted"/>
<evidence type="ECO:0000256" key="1">
    <source>
        <dbReference type="SAM" id="Phobius"/>
    </source>
</evidence>
<keyword evidence="1" id="KW-1133">Transmembrane helix</keyword>
<comment type="caution">
    <text evidence="2">The sequence shown here is derived from an EMBL/GenBank/DDBJ whole genome shotgun (WGS) entry which is preliminary data.</text>
</comment>